<name>A0A183VGF9_TOXCA</name>
<proteinExistence type="predicted"/>
<dbReference type="Proteomes" id="UP000050794">
    <property type="component" value="Unassembled WGS sequence"/>
</dbReference>
<keyword evidence="2" id="KW-1185">Reference proteome</keyword>
<evidence type="ECO:0000313" key="1">
    <source>
        <dbReference type="EMBL" id="VDM51150.1"/>
    </source>
</evidence>
<accession>A0A183VGF9</accession>
<evidence type="ECO:0000313" key="2">
    <source>
        <dbReference type="Proteomes" id="UP000050794"/>
    </source>
</evidence>
<protein>
    <submittedName>
        <fullName evidence="3">GRAM domain-containing protein</fullName>
    </submittedName>
</protein>
<evidence type="ECO:0000313" key="3">
    <source>
        <dbReference type="WBParaSite" id="TCNE_0001983301-mRNA-1"/>
    </source>
</evidence>
<dbReference type="WBParaSite" id="TCNE_0001983301-mRNA-1">
    <property type="protein sequence ID" value="TCNE_0001983301-mRNA-1"/>
    <property type="gene ID" value="TCNE_0001983301"/>
</dbReference>
<reference evidence="3" key="1">
    <citation type="submission" date="2016-06" db="UniProtKB">
        <authorList>
            <consortium name="WormBaseParasite"/>
        </authorList>
    </citation>
    <scope>IDENTIFICATION</scope>
</reference>
<dbReference type="AlphaFoldDB" id="A0A183VGF9"/>
<sequence>MDVKLPNNIGSALGKVVHPSQATLYKVLIANRTMYGSNYHVYKTGVEQPLIIVEKVALSLYPLAKMVGLLECQCVYWFRRPDRTILGYIRPKLVLNGRTVIVKFSATQTDAQLRAAMLGTALLIILHEVYPELKRVLEASIEESKLSPV</sequence>
<organism evidence="2 3">
    <name type="scientific">Toxocara canis</name>
    <name type="common">Canine roundworm</name>
    <dbReference type="NCBI Taxonomy" id="6265"/>
    <lineage>
        <taxon>Eukaryota</taxon>
        <taxon>Metazoa</taxon>
        <taxon>Ecdysozoa</taxon>
        <taxon>Nematoda</taxon>
        <taxon>Chromadorea</taxon>
        <taxon>Rhabditida</taxon>
        <taxon>Spirurina</taxon>
        <taxon>Ascaridomorpha</taxon>
        <taxon>Ascaridoidea</taxon>
        <taxon>Toxocaridae</taxon>
        <taxon>Toxocara</taxon>
    </lineage>
</organism>
<gene>
    <name evidence="1" type="ORF">TCNE_LOCUS19829</name>
</gene>
<dbReference type="EMBL" id="UYWY01027574">
    <property type="protein sequence ID" value="VDM51150.1"/>
    <property type="molecule type" value="Genomic_DNA"/>
</dbReference>
<reference evidence="1 2" key="2">
    <citation type="submission" date="2018-11" db="EMBL/GenBank/DDBJ databases">
        <authorList>
            <consortium name="Pathogen Informatics"/>
        </authorList>
    </citation>
    <scope>NUCLEOTIDE SEQUENCE [LARGE SCALE GENOMIC DNA]</scope>
</reference>